<dbReference type="CDD" id="cd00592">
    <property type="entry name" value="HTH_MerR-like"/>
    <property type="match status" value="1"/>
</dbReference>
<dbReference type="Pfam" id="PF13411">
    <property type="entry name" value="MerR_1"/>
    <property type="match status" value="1"/>
</dbReference>
<protein>
    <recommendedName>
        <fullName evidence="1">HTH merR-type domain-containing protein</fullName>
    </recommendedName>
</protein>
<name>A0A381S5S6_9ZZZZ</name>
<feature type="domain" description="HTH merR-type" evidence="1">
    <location>
        <begin position="7"/>
        <end position="74"/>
    </location>
</feature>
<dbReference type="InterPro" id="IPR009061">
    <property type="entry name" value="DNA-bd_dom_put_sf"/>
</dbReference>
<dbReference type="SUPFAM" id="SSF46955">
    <property type="entry name" value="Putative DNA-binding domain"/>
    <property type="match status" value="1"/>
</dbReference>
<reference evidence="2" key="1">
    <citation type="submission" date="2018-05" db="EMBL/GenBank/DDBJ databases">
        <authorList>
            <person name="Lanie J.A."/>
            <person name="Ng W.-L."/>
            <person name="Kazmierczak K.M."/>
            <person name="Andrzejewski T.M."/>
            <person name="Davidsen T.M."/>
            <person name="Wayne K.J."/>
            <person name="Tettelin H."/>
            <person name="Glass J.I."/>
            <person name="Rusch D."/>
            <person name="Podicherti R."/>
            <person name="Tsui H.-C.T."/>
            <person name="Winkler M.E."/>
        </authorList>
    </citation>
    <scope>NUCLEOTIDE SEQUENCE</scope>
</reference>
<dbReference type="AlphaFoldDB" id="A0A381S5S6"/>
<evidence type="ECO:0000313" key="2">
    <source>
        <dbReference type="EMBL" id="SUZ98829.1"/>
    </source>
</evidence>
<sequence length="198" mass="21344">MANTRFSLQDLAHLGGCSPRLVRRYIEQGLLPPAQVRGRGAYYAAVHLDRLRAVGVLKSRDRLRIAVIRQVLDNLSGDEIQQVAAGTALELDALPSIRSSAVNAAVPDSAVQSQPQDGAMGEGDVEIWATVRITADIELRARGLNRKGLGRLRAIAEQLRQVVQTNQPLVPAGAGGLTPGYNERETRSLLTPLDDALL</sequence>
<accession>A0A381S5S6</accession>
<dbReference type="GO" id="GO:0006355">
    <property type="term" value="P:regulation of DNA-templated transcription"/>
    <property type="evidence" value="ECO:0007669"/>
    <property type="project" value="InterPro"/>
</dbReference>
<proteinExistence type="predicted"/>
<evidence type="ECO:0000259" key="1">
    <source>
        <dbReference type="Pfam" id="PF13411"/>
    </source>
</evidence>
<gene>
    <name evidence="2" type="ORF">METZ01_LOCUS51683</name>
</gene>
<dbReference type="GO" id="GO:0003677">
    <property type="term" value="F:DNA binding"/>
    <property type="evidence" value="ECO:0007669"/>
    <property type="project" value="InterPro"/>
</dbReference>
<dbReference type="Gene3D" id="1.10.1660.10">
    <property type="match status" value="1"/>
</dbReference>
<organism evidence="2">
    <name type="scientific">marine metagenome</name>
    <dbReference type="NCBI Taxonomy" id="408172"/>
    <lineage>
        <taxon>unclassified sequences</taxon>
        <taxon>metagenomes</taxon>
        <taxon>ecological metagenomes</taxon>
    </lineage>
</organism>
<dbReference type="InterPro" id="IPR000551">
    <property type="entry name" value="MerR-type_HTH_dom"/>
</dbReference>
<dbReference type="EMBL" id="UINC01002642">
    <property type="protein sequence ID" value="SUZ98829.1"/>
    <property type="molecule type" value="Genomic_DNA"/>
</dbReference>